<keyword evidence="2" id="KW-1185">Reference proteome</keyword>
<dbReference type="Proteomes" id="UP001315278">
    <property type="component" value="Unassembled WGS sequence"/>
</dbReference>
<comment type="caution">
    <text evidence="1">The sequence shown here is derived from an EMBL/GenBank/DDBJ whole genome shotgun (WGS) entry which is preliminary data.</text>
</comment>
<evidence type="ECO:0000313" key="1">
    <source>
        <dbReference type="EMBL" id="MBR0794870.1"/>
    </source>
</evidence>
<proteinExistence type="predicted"/>
<organism evidence="1 2">
    <name type="scientific">Bradyrhizobium jicamae</name>
    <dbReference type="NCBI Taxonomy" id="280332"/>
    <lineage>
        <taxon>Bacteria</taxon>
        <taxon>Pseudomonadati</taxon>
        <taxon>Pseudomonadota</taxon>
        <taxon>Alphaproteobacteria</taxon>
        <taxon>Hyphomicrobiales</taxon>
        <taxon>Nitrobacteraceae</taxon>
        <taxon>Bradyrhizobium</taxon>
    </lineage>
</organism>
<dbReference type="EMBL" id="JAFCJH010000004">
    <property type="protein sequence ID" value="MBR0794870.1"/>
    <property type="molecule type" value="Genomic_DNA"/>
</dbReference>
<dbReference type="RefSeq" id="WP_212491938.1">
    <property type="nucleotide sequence ID" value="NZ_JAFCJH010000004.1"/>
</dbReference>
<protein>
    <submittedName>
        <fullName evidence="1">Uncharacterized protein</fullName>
    </submittedName>
</protein>
<reference evidence="2" key="1">
    <citation type="journal article" date="2021" name="ISME J.">
        <title>Evolutionary origin and ecological implication of a unique nif island in free-living Bradyrhizobium lineages.</title>
        <authorList>
            <person name="Tao J."/>
        </authorList>
    </citation>
    <scope>NUCLEOTIDE SEQUENCE [LARGE SCALE GENOMIC DNA]</scope>
    <source>
        <strain evidence="2">SZCCT0434</strain>
    </source>
</reference>
<gene>
    <name evidence="1" type="ORF">JQ615_05625</name>
</gene>
<sequence>MAAILSVEATLRFKVRTILLSGAFVFANPRSFCSSAAIQARSSDL</sequence>
<evidence type="ECO:0000313" key="2">
    <source>
        <dbReference type="Proteomes" id="UP001315278"/>
    </source>
</evidence>
<name>A0ABS5FDJ8_9BRAD</name>
<accession>A0ABS5FDJ8</accession>